<dbReference type="Gene3D" id="3.40.1410.10">
    <property type="entry name" value="Chorismate lyase-like"/>
    <property type="match status" value="1"/>
</dbReference>
<gene>
    <name evidence="5 6" type="primary">ubiC</name>
    <name evidence="6" type="ORF">PROAA_3260005</name>
</gene>
<reference evidence="6 7" key="1">
    <citation type="submission" date="2016-06" db="EMBL/GenBank/DDBJ databases">
        <authorList>
            <person name="Kjaerup R.B."/>
            <person name="Dalgaard T.S."/>
            <person name="Juul-Madsen H.R."/>
        </authorList>
    </citation>
    <scope>NUCLEOTIDE SEQUENCE [LARGE SCALE GENOMIC DNA]</scope>
    <source>
        <strain evidence="6">2</strain>
    </source>
</reference>
<dbReference type="InterPro" id="IPR007440">
    <property type="entry name" value="Chorismate--pyruvate_lyase"/>
</dbReference>
<sequence>MSIRKRLAWRAKLLRSADGLAFTDWLRDRGSLTARLQARGAFKLHVLRQGLAMPTRDEAIALGIKRDRLAWVREVALYCDGEPLVFAHTVLPYRPRGPLTAWLARLGNKSLGAQVFTHARFSRGAILCKRLDHRHALYQPGIDALQLAAAPPPFLWARRSRFSFGNQSVLVTEIFSPNICPETRH</sequence>
<comment type="subcellular location">
    <subcellularLocation>
        <location evidence="5">Cytoplasm</location>
    </subcellularLocation>
</comment>
<evidence type="ECO:0000256" key="5">
    <source>
        <dbReference type="HAMAP-Rule" id="MF_01632"/>
    </source>
</evidence>
<keyword evidence="2 5" id="KW-0831">Ubiquinone biosynthesis</keyword>
<keyword evidence="3 5" id="KW-0456">Lyase</keyword>
<dbReference type="GO" id="GO:0006744">
    <property type="term" value="P:ubiquinone biosynthetic process"/>
    <property type="evidence" value="ECO:0007669"/>
    <property type="project" value="UniProtKB-UniRule"/>
</dbReference>
<protein>
    <recommendedName>
        <fullName evidence="5">Probable chorismate pyruvate-lyase</fullName>
        <shortName evidence="5">CL</shortName>
        <shortName evidence="5">CPL</shortName>
        <ecNumber evidence="5">4.1.3.40</ecNumber>
    </recommendedName>
</protein>
<comment type="caution">
    <text evidence="5">Lacks conserved residue(s) required for the propagation of feature annotation.</text>
</comment>
<dbReference type="Pfam" id="PF04345">
    <property type="entry name" value="Chor_lyase"/>
    <property type="match status" value="1"/>
</dbReference>
<feature type="binding site" evidence="5">
    <location>
        <position position="173"/>
    </location>
    <ligand>
        <name>substrate</name>
    </ligand>
</feature>
<dbReference type="AlphaFoldDB" id="A0A1A8XX08"/>
<keyword evidence="1 5" id="KW-0963">Cytoplasm</keyword>
<dbReference type="Proteomes" id="UP000199600">
    <property type="component" value="Unassembled WGS sequence"/>
</dbReference>
<comment type="pathway">
    <text evidence="5">Cofactor biosynthesis; ubiquinone biosynthesis.</text>
</comment>
<dbReference type="EMBL" id="FLQY01000253">
    <property type="protein sequence ID" value="SBT09515.1"/>
    <property type="molecule type" value="Genomic_DNA"/>
</dbReference>
<dbReference type="GO" id="GO:0008813">
    <property type="term" value="F:chorismate lyase activity"/>
    <property type="evidence" value="ECO:0007669"/>
    <property type="project" value="UniProtKB-UniRule"/>
</dbReference>
<feature type="binding site" evidence="5">
    <location>
        <position position="73"/>
    </location>
    <ligand>
        <name>substrate</name>
    </ligand>
</feature>
<evidence type="ECO:0000313" key="6">
    <source>
        <dbReference type="EMBL" id="SBT09515.1"/>
    </source>
</evidence>
<dbReference type="GO" id="GO:0042866">
    <property type="term" value="P:pyruvate biosynthetic process"/>
    <property type="evidence" value="ECO:0007669"/>
    <property type="project" value="UniProtKB-UniRule"/>
</dbReference>
<evidence type="ECO:0000256" key="4">
    <source>
        <dbReference type="ARBA" id="ARBA00023317"/>
    </source>
</evidence>
<dbReference type="GO" id="GO:0005829">
    <property type="term" value="C:cytosol"/>
    <property type="evidence" value="ECO:0007669"/>
    <property type="project" value="TreeGrafter"/>
</dbReference>
<dbReference type="PANTHER" id="PTHR38683">
    <property type="entry name" value="CHORISMATE PYRUVATE-LYASE"/>
    <property type="match status" value="1"/>
</dbReference>
<comment type="similarity">
    <text evidence="5">Belongs to the UbiC family.</text>
</comment>
<evidence type="ECO:0000313" key="7">
    <source>
        <dbReference type="Proteomes" id="UP000199600"/>
    </source>
</evidence>
<dbReference type="RefSeq" id="WP_186411626.1">
    <property type="nucleotide sequence ID" value="NZ_FLQY01000253.1"/>
</dbReference>
<dbReference type="HAMAP" id="MF_01632">
    <property type="entry name" value="UbiC"/>
    <property type="match status" value="1"/>
</dbReference>
<evidence type="ECO:0000256" key="2">
    <source>
        <dbReference type="ARBA" id="ARBA00022688"/>
    </source>
</evidence>
<keyword evidence="4 5" id="KW-0670">Pyruvate</keyword>
<name>A0A1A8XX08_9RHOO</name>
<comment type="catalytic activity">
    <reaction evidence="5">
        <text>chorismate = 4-hydroxybenzoate + pyruvate</text>
        <dbReference type="Rhea" id="RHEA:16505"/>
        <dbReference type="ChEBI" id="CHEBI:15361"/>
        <dbReference type="ChEBI" id="CHEBI:17879"/>
        <dbReference type="ChEBI" id="CHEBI:29748"/>
        <dbReference type="EC" id="4.1.3.40"/>
    </reaction>
</comment>
<organism evidence="6 7">
    <name type="scientific">Candidatus Propionivibrio aalborgensis</name>
    <dbReference type="NCBI Taxonomy" id="1860101"/>
    <lineage>
        <taxon>Bacteria</taxon>
        <taxon>Pseudomonadati</taxon>
        <taxon>Pseudomonadota</taxon>
        <taxon>Betaproteobacteria</taxon>
        <taxon>Rhodocyclales</taxon>
        <taxon>Rhodocyclaceae</taxon>
        <taxon>Propionivibrio</taxon>
    </lineage>
</organism>
<accession>A0A1A8XX08</accession>
<feature type="binding site" evidence="5">
    <location>
        <position position="111"/>
    </location>
    <ligand>
        <name>substrate</name>
    </ligand>
</feature>
<comment type="function">
    <text evidence="5">Removes the pyruvyl group from chorismate, with concomitant aromatization of the ring, to provide 4-hydroxybenzoate (4HB) for the ubiquinone pathway.</text>
</comment>
<dbReference type="UniPathway" id="UPA00232"/>
<evidence type="ECO:0000256" key="3">
    <source>
        <dbReference type="ARBA" id="ARBA00023239"/>
    </source>
</evidence>
<dbReference type="SUPFAM" id="SSF64288">
    <property type="entry name" value="Chorismate lyase-like"/>
    <property type="match status" value="1"/>
</dbReference>
<evidence type="ECO:0000256" key="1">
    <source>
        <dbReference type="ARBA" id="ARBA00022490"/>
    </source>
</evidence>
<dbReference type="EC" id="4.1.3.40" evidence="5"/>
<dbReference type="PANTHER" id="PTHR38683:SF1">
    <property type="entry name" value="CHORISMATE PYRUVATE-LYASE"/>
    <property type="match status" value="1"/>
</dbReference>
<keyword evidence="7" id="KW-1185">Reference proteome</keyword>
<proteinExistence type="inferred from homology"/>
<dbReference type="InterPro" id="IPR028978">
    <property type="entry name" value="Chorismate_lyase_/UTRA_dom_sf"/>
</dbReference>